<dbReference type="Proteomes" id="UP000054988">
    <property type="component" value="Unassembled WGS sequence"/>
</dbReference>
<feature type="signal peptide" evidence="1">
    <location>
        <begin position="1"/>
        <end position="17"/>
    </location>
</feature>
<feature type="chain" id="PRO_5006901982" evidence="1">
    <location>
        <begin position="18"/>
        <end position="62"/>
    </location>
</feature>
<reference evidence="2 3" key="1">
    <citation type="submission" date="2015-12" db="EMBL/GenBank/DDBJ databases">
        <title>Draft genome sequence of Moniliophthora roreri, the causal agent of frosty pod rot of cacao.</title>
        <authorList>
            <person name="Aime M.C."/>
            <person name="Diaz-Valderrama J.R."/>
            <person name="Kijpornyongpan T."/>
            <person name="Phillips-Mora W."/>
        </authorList>
    </citation>
    <scope>NUCLEOTIDE SEQUENCE [LARGE SCALE GENOMIC DNA]</scope>
    <source>
        <strain evidence="2 3">MCA 2952</strain>
    </source>
</reference>
<name>A0A0W0FPA7_MONRR</name>
<evidence type="ECO:0000313" key="3">
    <source>
        <dbReference type="Proteomes" id="UP000054988"/>
    </source>
</evidence>
<dbReference type="AlphaFoldDB" id="A0A0W0FPA7"/>
<sequence length="62" mass="6833">MEILLIVGMIFVRGGTGLVGGAFSSQCIPLDERLDFSIMEQEKFHCRNPMSYAIGTSTVFFA</sequence>
<keyword evidence="1" id="KW-0732">Signal</keyword>
<proteinExistence type="predicted"/>
<evidence type="ECO:0000313" key="2">
    <source>
        <dbReference type="EMBL" id="KTB38153.1"/>
    </source>
</evidence>
<gene>
    <name evidence="2" type="ORF">WG66_9269</name>
</gene>
<dbReference type="EMBL" id="LATX01001779">
    <property type="protein sequence ID" value="KTB38153.1"/>
    <property type="molecule type" value="Genomic_DNA"/>
</dbReference>
<organism evidence="2 3">
    <name type="scientific">Moniliophthora roreri</name>
    <name type="common">Frosty pod rot fungus</name>
    <name type="synonym">Monilia roreri</name>
    <dbReference type="NCBI Taxonomy" id="221103"/>
    <lineage>
        <taxon>Eukaryota</taxon>
        <taxon>Fungi</taxon>
        <taxon>Dikarya</taxon>
        <taxon>Basidiomycota</taxon>
        <taxon>Agaricomycotina</taxon>
        <taxon>Agaricomycetes</taxon>
        <taxon>Agaricomycetidae</taxon>
        <taxon>Agaricales</taxon>
        <taxon>Marasmiineae</taxon>
        <taxon>Marasmiaceae</taxon>
        <taxon>Moniliophthora</taxon>
    </lineage>
</organism>
<protein>
    <submittedName>
        <fullName evidence="2">Uncharacterized protein</fullName>
    </submittedName>
</protein>
<accession>A0A0W0FPA7</accession>
<evidence type="ECO:0000256" key="1">
    <source>
        <dbReference type="SAM" id="SignalP"/>
    </source>
</evidence>
<comment type="caution">
    <text evidence="2">The sequence shown here is derived from an EMBL/GenBank/DDBJ whole genome shotgun (WGS) entry which is preliminary data.</text>
</comment>